<accession>X1N4M4</accession>
<name>X1N4M4_9ZZZZ</name>
<evidence type="ECO:0000313" key="1">
    <source>
        <dbReference type="EMBL" id="GAI38523.1"/>
    </source>
</evidence>
<sequence>MAKPECRTAGYKLLGDYVFSEIIPELINDSRWDIVGTSAKAARSALQLSRQEGFISSEQLQTLEADLSLLESAAEKKDEKPTRQAFYSFFKDYGTTIIDAIAE</sequence>
<feature type="non-terminal residue" evidence="1">
    <location>
        <position position="103"/>
    </location>
</feature>
<comment type="caution">
    <text evidence="1">The sequence shown here is derived from an EMBL/GenBank/DDBJ whole genome shotgun (WGS) entry which is preliminary data.</text>
</comment>
<dbReference type="EMBL" id="BARV01026226">
    <property type="protein sequence ID" value="GAI38523.1"/>
    <property type="molecule type" value="Genomic_DNA"/>
</dbReference>
<reference evidence="1" key="1">
    <citation type="journal article" date="2014" name="Front. Microbiol.">
        <title>High frequency of phylogenetically diverse reductive dehalogenase-homologous genes in deep subseafloor sedimentary metagenomes.</title>
        <authorList>
            <person name="Kawai M."/>
            <person name="Futagami T."/>
            <person name="Toyoda A."/>
            <person name="Takaki Y."/>
            <person name="Nishi S."/>
            <person name="Hori S."/>
            <person name="Arai W."/>
            <person name="Tsubouchi T."/>
            <person name="Morono Y."/>
            <person name="Uchiyama I."/>
            <person name="Ito T."/>
            <person name="Fujiyama A."/>
            <person name="Inagaki F."/>
            <person name="Takami H."/>
        </authorList>
    </citation>
    <scope>NUCLEOTIDE SEQUENCE</scope>
    <source>
        <strain evidence="1">Expedition CK06-06</strain>
    </source>
</reference>
<gene>
    <name evidence="1" type="ORF">S06H3_42418</name>
</gene>
<protein>
    <submittedName>
        <fullName evidence="1">Uncharacterized protein</fullName>
    </submittedName>
</protein>
<proteinExistence type="predicted"/>
<organism evidence="1">
    <name type="scientific">marine sediment metagenome</name>
    <dbReference type="NCBI Taxonomy" id="412755"/>
    <lineage>
        <taxon>unclassified sequences</taxon>
        <taxon>metagenomes</taxon>
        <taxon>ecological metagenomes</taxon>
    </lineage>
</organism>
<dbReference type="AlphaFoldDB" id="X1N4M4"/>